<protein>
    <submittedName>
        <fullName evidence="17">TonB-dependent receptor</fullName>
    </submittedName>
</protein>
<dbReference type="InterPro" id="IPR039426">
    <property type="entry name" value="TonB-dep_rcpt-like"/>
</dbReference>
<evidence type="ECO:0000256" key="8">
    <source>
        <dbReference type="ARBA" id="ARBA00023077"/>
    </source>
</evidence>
<feature type="domain" description="TonB-dependent receptor plug" evidence="16">
    <location>
        <begin position="54"/>
        <end position="163"/>
    </location>
</feature>
<keyword evidence="3 11" id="KW-1134">Transmembrane beta strand</keyword>
<dbReference type="InterPro" id="IPR012910">
    <property type="entry name" value="Plug_dom"/>
</dbReference>
<evidence type="ECO:0000256" key="10">
    <source>
        <dbReference type="ARBA" id="ARBA00023237"/>
    </source>
</evidence>
<dbReference type="InterPro" id="IPR000531">
    <property type="entry name" value="Beta-barrel_TonB"/>
</dbReference>
<evidence type="ECO:0000256" key="4">
    <source>
        <dbReference type="ARBA" id="ARBA00022496"/>
    </source>
</evidence>
<evidence type="ECO:0000256" key="14">
    <source>
        <dbReference type="SAM" id="SignalP"/>
    </source>
</evidence>
<evidence type="ECO:0000256" key="1">
    <source>
        <dbReference type="ARBA" id="ARBA00004571"/>
    </source>
</evidence>
<name>A0A0S3EXY3_9SPHN</name>
<organism evidence="17 18">
    <name type="scientific">Sphingobium baderi</name>
    <dbReference type="NCBI Taxonomy" id="1332080"/>
    <lineage>
        <taxon>Bacteria</taxon>
        <taxon>Pseudomonadati</taxon>
        <taxon>Pseudomonadota</taxon>
        <taxon>Alphaproteobacteria</taxon>
        <taxon>Sphingomonadales</taxon>
        <taxon>Sphingomonadaceae</taxon>
        <taxon>Sphingobium</taxon>
    </lineage>
</organism>
<dbReference type="KEGG" id="sbd:ATN00_08210"/>
<sequence>MIARFLLLASVAGTSIITPMAFAQEAPPAADSTEQASSRGEVIIVTARRRQETAQEVPLAISVIRGDSIEATGNFNVVKLQQLAPTLQVYTTNPRNTSVNIRGLGVPFGLTSDGFEQGVGIYVDDVYNSRVAAATFDFLDVSQVEVLRGPQGTLYGKNTTAGAINITTNQPTFDFEGRAELTVGNLNYKQAKAAISGPLSDTIAARIAVASTSRRGTLYNTTTDRWVNEQDNLGIRGQLLFKPNEDLSITLSGDYSKQNPECCGTVYVRVGKTQRAPNRQYDELVNAINAASPGRNYAVPSTNPYDRLTDTDASLNAGNKIGGASLRVKWDVGAGTFTSVTAWRFWDWKPENDRDFTGLSIVSKSQNPSQQDQYSQEFRYNYESQKIDFVVGLFGFKQRIDTQGTEQQGSDASRWSLSGALASDPSVLEGLTATNTQYLKSTSAALFGQLSWKVTDALTIQPGARLNYDKKSGYYQRVVTDGAGQTLNCTPAPGTALPAVLAAQCGVYQPQVSAPSDSAWNFTYDFNVNYKIARDILAYATYAKSFKTLGINQNGLPLNADNTVNYDAGTVKPESVNHFEVGLKTQFWDRRATFNLSAFRTDIKNFQATVNGGQFGTVRGYLANAEKVRSQGIEADFKVVASERFTAYANGAYTDAKYKKFTNAPCPPELSGGTLQPADATPDYSQPGVPGALSPRQCDISGQGLPGVSKWAFSYGAEVNAPVTLLAKEGQVYLGVDGNYRSRWNSNASPSIYTEVKGYALTNFRAGFRGEGFDIFGWVRNAFDVNYIENLQVAPGNTGLIAGQPGDPRTWGGTIKFSF</sequence>
<keyword evidence="10 11" id="KW-0998">Cell outer membrane</keyword>
<dbReference type="SUPFAM" id="SSF56935">
    <property type="entry name" value="Porins"/>
    <property type="match status" value="1"/>
</dbReference>
<dbReference type="Proteomes" id="UP000056968">
    <property type="component" value="Chromosome"/>
</dbReference>
<keyword evidence="7" id="KW-0406">Ion transport</keyword>
<feature type="region of interest" description="Disordered" evidence="13">
    <location>
        <begin position="669"/>
        <end position="688"/>
    </location>
</feature>
<accession>A0A0S3EXY3</accession>
<evidence type="ECO:0000313" key="17">
    <source>
        <dbReference type="EMBL" id="ALR20291.1"/>
    </source>
</evidence>
<dbReference type="PANTHER" id="PTHR32552">
    <property type="entry name" value="FERRICHROME IRON RECEPTOR-RELATED"/>
    <property type="match status" value="1"/>
</dbReference>
<evidence type="ECO:0000256" key="11">
    <source>
        <dbReference type="PROSITE-ProRule" id="PRU01360"/>
    </source>
</evidence>
<evidence type="ECO:0000256" key="3">
    <source>
        <dbReference type="ARBA" id="ARBA00022452"/>
    </source>
</evidence>
<dbReference type="GO" id="GO:0009279">
    <property type="term" value="C:cell outer membrane"/>
    <property type="evidence" value="ECO:0007669"/>
    <property type="project" value="UniProtKB-SubCell"/>
</dbReference>
<keyword evidence="17" id="KW-0675">Receptor</keyword>
<dbReference type="CDD" id="cd01347">
    <property type="entry name" value="ligand_gated_channel"/>
    <property type="match status" value="1"/>
</dbReference>
<dbReference type="PANTHER" id="PTHR32552:SF81">
    <property type="entry name" value="TONB-DEPENDENT OUTER MEMBRANE RECEPTOR"/>
    <property type="match status" value="1"/>
</dbReference>
<dbReference type="Gene3D" id="2.40.170.20">
    <property type="entry name" value="TonB-dependent receptor, beta-barrel domain"/>
    <property type="match status" value="1"/>
</dbReference>
<dbReference type="RefSeq" id="WP_062063832.1">
    <property type="nucleotide sequence ID" value="NZ_CP013264.1"/>
</dbReference>
<keyword evidence="9 11" id="KW-0472">Membrane</keyword>
<feature type="chain" id="PRO_5006611762" evidence="14">
    <location>
        <begin position="24"/>
        <end position="819"/>
    </location>
</feature>
<comment type="similarity">
    <text evidence="11 12">Belongs to the TonB-dependent receptor family.</text>
</comment>
<evidence type="ECO:0000259" key="15">
    <source>
        <dbReference type="Pfam" id="PF00593"/>
    </source>
</evidence>
<evidence type="ECO:0000259" key="16">
    <source>
        <dbReference type="Pfam" id="PF07715"/>
    </source>
</evidence>
<reference evidence="17 18" key="1">
    <citation type="submission" date="2015-11" db="EMBL/GenBank/DDBJ databases">
        <title>A Two-component Flavoprotein Monooxygenase System MeaXY Responsible for para-Hydroxylation of 2-Methyl-6-ethylaniline and 2,6-Diethylaniline in Sphingobium baderi DE-13.</title>
        <authorList>
            <person name="Cheng M."/>
            <person name="Meng Q."/>
            <person name="Yang Y."/>
            <person name="Chu C."/>
            <person name="Yan X."/>
            <person name="He J."/>
            <person name="Li S."/>
        </authorList>
    </citation>
    <scope>NUCLEOTIDE SEQUENCE [LARGE SCALE GENOMIC DNA]</scope>
    <source>
        <strain evidence="17 18">DE-13</strain>
    </source>
</reference>
<keyword evidence="18" id="KW-1185">Reference proteome</keyword>
<feature type="domain" description="TonB-dependent receptor-like beta-barrel" evidence="15">
    <location>
        <begin position="280"/>
        <end position="781"/>
    </location>
</feature>
<feature type="signal peptide" evidence="14">
    <location>
        <begin position="1"/>
        <end position="23"/>
    </location>
</feature>
<dbReference type="EMBL" id="CP013264">
    <property type="protein sequence ID" value="ALR20291.1"/>
    <property type="molecule type" value="Genomic_DNA"/>
</dbReference>
<dbReference type="GO" id="GO:0006826">
    <property type="term" value="P:iron ion transport"/>
    <property type="evidence" value="ECO:0007669"/>
    <property type="project" value="UniProtKB-KW"/>
</dbReference>
<evidence type="ECO:0000256" key="5">
    <source>
        <dbReference type="ARBA" id="ARBA00022692"/>
    </source>
</evidence>
<comment type="subcellular location">
    <subcellularLocation>
        <location evidence="1 11">Cell outer membrane</location>
        <topology evidence="1 11">Multi-pass membrane protein</topology>
    </subcellularLocation>
</comment>
<evidence type="ECO:0000256" key="7">
    <source>
        <dbReference type="ARBA" id="ARBA00023065"/>
    </source>
</evidence>
<dbReference type="OrthoDB" id="9760333at2"/>
<dbReference type="STRING" id="1332080.ATN00_08210"/>
<keyword evidence="14" id="KW-0732">Signal</keyword>
<proteinExistence type="inferred from homology"/>
<dbReference type="InterPro" id="IPR036942">
    <property type="entry name" value="Beta-barrel_TonB_sf"/>
</dbReference>
<evidence type="ECO:0000256" key="9">
    <source>
        <dbReference type="ARBA" id="ARBA00023136"/>
    </source>
</evidence>
<keyword evidence="8 12" id="KW-0798">TonB box</keyword>
<dbReference type="Pfam" id="PF07715">
    <property type="entry name" value="Plug"/>
    <property type="match status" value="1"/>
</dbReference>
<dbReference type="Pfam" id="PF00593">
    <property type="entry name" value="TonB_dep_Rec_b-barrel"/>
    <property type="match status" value="1"/>
</dbReference>
<evidence type="ECO:0000313" key="18">
    <source>
        <dbReference type="Proteomes" id="UP000056968"/>
    </source>
</evidence>
<keyword evidence="2 11" id="KW-0813">Transport</keyword>
<dbReference type="PROSITE" id="PS52016">
    <property type="entry name" value="TONB_DEPENDENT_REC_3"/>
    <property type="match status" value="1"/>
</dbReference>
<evidence type="ECO:0000256" key="2">
    <source>
        <dbReference type="ARBA" id="ARBA00022448"/>
    </source>
</evidence>
<gene>
    <name evidence="17" type="ORF">ATN00_08210</name>
</gene>
<keyword evidence="6" id="KW-0408">Iron</keyword>
<dbReference type="AlphaFoldDB" id="A0A0S3EXY3"/>
<evidence type="ECO:0000256" key="13">
    <source>
        <dbReference type="SAM" id="MobiDB-lite"/>
    </source>
</evidence>
<keyword evidence="4" id="KW-0410">Iron transport</keyword>
<keyword evidence="5 11" id="KW-0812">Transmembrane</keyword>
<evidence type="ECO:0000256" key="12">
    <source>
        <dbReference type="RuleBase" id="RU003357"/>
    </source>
</evidence>
<evidence type="ECO:0000256" key="6">
    <source>
        <dbReference type="ARBA" id="ARBA00023004"/>
    </source>
</evidence>